<dbReference type="EMBL" id="BAAAPE010000023">
    <property type="protein sequence ID" value="GAA2100588.1"/>
    <property type="molecule type" value="Genomic_DNA"/>
</dbReference>
<organism evidence="1 2">
    <name type="scientific">Streptomyces albiaxialis</name>
    <dbReference type="NCBI Taxonomy" id="329523"/>
    <lineage>
        <taxon>Bacteria</taxon>
        <taxon>Bacillati</taxon>
        <taxon>Actinomycetota</taxon>
        <taxon>Actinomycetes</taxon>
        <taxon>Kitasatosporales</taxon>
        <taxon>Streptomycetaceae</taxon>
        <taxon>Streptomyces</taxon>
    </lineage>
</organism>
<comment type="caution">
    <text evidence="1">The sequence shown here is derived from an EMBL/GenBank/DDBJ whole genome shotgun (WGS) entry which is preliminary data.</text>
</comment>
<evidence type="ECO:0000313" key="1">
    <source>
        <dbReference type="EMBL" id="GAA2100588.1"/>
    </source>
</evidence>
<reference evidence="2" key="1">
    <citation type="journal article" date="2019" name="Int. J. Syst. Evol. Microbiol.">
        <title>The Global Catalogue of Microorganisms (GCM) 10K type strain sequencing project: providing services to taxonomists for standard genome sequencing and annotation.</title>
        <authorList>
            <consortium name="The Broad Institute Genomics Platform"/>
            <consortium name="The Broad Institute Genome Sequencing Center for Infectious Disease"/>
            <person name="Wu L."/>
            <person name="Ma J."/>
        </authorList>
    </citation>
    <scope>NUCLEOTIDE SEQUENCE [LARGE SCALE GENOMIC DNA]</scope>
    <source>
        <strain evidence="2">JCM 15478</strain>
    </source>
</reference>
<evidence type="ECO:0000313" key="2">
    <source>
        <dbReference type="Proteomes" id="UP001500016"/>
    </source>
</evidence>
<accession>A0ABP5IHI7</accession>
<keyword evidence="2" id="KW-1185">Reference proteome</keyword>
<name>A0ABP5IHI7_9ACTN</name>
<protein>
    <submittedName>
        <fullName evidence="1">Uncharacterized protein</fullName>
    </submittedName>
</protein>
<sequence length="226" mass="24657">MTITLASDGRGWIDGQELSGHGTVDEARTAALRTVAARAQERGRSVRVAATDPDGRTWRLVVHPNGRAEEEETVREAEDPDAVAVPAHLRPRTDAVGAAVAGGHELDGARLARELESDMERDYGTGHPYVWRARELTAHATMAIGMPGAAAELYMEAARGWHTLNSPAAYREAAQRAYACWCRVEETADLVWGGELLVDLLRLRGEEYHGALRDVLSRIDEAQALV</sequence>
<gene>
    <name evidence="1" type="ORF">GCM10009801_73220</name>
</gene>
<proteinExistence type="predicted"/>
<dbReference type="Proteomes" id="UP001500016">
    <property type="component" value="Unassembled WGS sequence"/>
</dbReference>